<keyword evidence="2" id="KW-1185">Reference proteome</keyword>
<dbReference type="RefSeq" id="WP_066783040.1">
    <property type="nucleotide sequence ID" value="NZ_LWQS01000032.1"/>
</dbReference>
<dbReference type="OrthoDB" id="164264at2"/>
<dbReference type="EMBL" id="LWQS01000032">
    <property type="protein sequence ID" value="OAN48348.1"/>
    <property type="molecule type" value="Genomic_DNA"/>
</dbReference>
<accession>A0A178MJR4</accession>
<evidence type="ECO:0000313" key="2">
    <source>
        <dbReference type="Proteomes" id="UP000078287"/>
    </source>
</evidence>
<evidence type="ECO:0000313" key="1">
    <source>
        <dbReference type="EMBL" id="OAN48348.1"/>
    </source>
</evidence>
<name>A0A178MJR4_9CHLR</name>
<proteinExistence type="predicted"/>
<dbReference type="AlphaFoldDB" id="A0A178MJR4"/>
<gene>
    <name evidence="1" type="ORF">A6A03_08155</name>
</gene>
<dbReference type="STRING" id="1707952.A6A03_08155"/>
<comment type="caution">
    <text evidence="1">The sequence shown here is derived from an EMBL/GenBank/DDBJ whole genome shotgun (WGS) entry which is preliminary data.</text>
</comment>
<sequence length="154" mass="17695">MLEPDDDARVLVVIVPRPRDLELARSAGWYRLPLNHAPPRLAADYLAFYQPGSFGAERWRVQRYAAVLRYQIVQRRDLLPEEPNHPRAGERYYRIDLGPLCELERPVPAARLRRITFIATTFGRLRRAIDVTDLFMPPPPPDVWGGGLAGKTIR</sequence>
<reference evidence="1 2" key="1">
    <citation type="submission" date="2016-04" db="EMBL/GenBank/DDBJ databases">
        <title>Chloroflexus islandicus sp. nov., a thermophilic filamentous anoxygenic phototrophic bacterium from geyser Strokkur (Iceland).</title>
        <authorList>
            <person name="Gaisin V.A."/>
            <person name="Kalashnikov A.M."/>
            <person name="Sukhacheva M.V."/>
            <person name="Grouzdev D.S."/>
            <person name="Ivanov T.M."/>
            <person name="Kuznetsov B."/>
            <person name="Gorlenko V.M."/>
        </authorList>
    </citation>
    <scope>NUCLEOTIDE SEQUENCE [LARGE SCALE GENOMIC DNA]</scope>
    <source>
        <strain evidence="2">isl-2</strain>
    </source>
</reference>
<organism evidence="1 2">
    <name type="scientific">Chloroflexus islandicus</name>
    <dbReference type="NCBI Taxonomy" id="1707952"/>
    <lineage>
        <taxon>Bacteria</taxon>
        <taxon>Bacillati</taxon>
        <taxon>Chloroflexota</taxon>
        <taxon>Chloroflexia</taxon>
        <taxon>Chloroflexales</taxon>
        <taxon>Chloroflexineae</taxon>
        <taxon>Chloroflexaceae</taxon>
        <taxon>Chloroflexus</taxon>
    </lineage>
</organism>
<protein>
    <submittedName>
        <fullName evidence="1">Uncharacterized protein</fullName>
    </submittedName>
</protein>
<dbReference type="Proteomes" id="UP000078287">
    <property type="component" value="Unassembled WGS sequence"/>
</dbReference>